<gene>
    <name evidence="2" type="ORF">HPB51_029267</name>
</gene>
<evidence type="ECO:0000313" key="3">
    <source>
        <dbReference type="Proteomes" id="UP000821866"/>
    </source>
</evidence>
<reference evidence="2" key="1">
    <citation type="journal article" date="2020" name="Cell">
        <title>Large-Scale Comparative Analyses of Tick Genomes Elucidate Their Genetic Diversity and Vector Capacities.</title>
        <authorList>
            <consortium name="Tick Genome and Microbiome Consortium (TIGMIC)"/>
            <person name="Jia N."/>
            <person name="Wang J."/>
            <person name="Shi W."/>
            <person name="Du L."/>
            <person name="Sun Y."/>
            <person name="Zhan W."/>
            <person name="Jiang J.F."/>
            <person name="Wang Q."/>
            <person name="Zhang B."/>
            <person name="Ji P."/>
            <person name="Bell-Sakyi L."/>
            <person name="Cui X.M."/>
            <person name="Yuan T.T."/>
            <person name="Jiang B.G."/>
            <person name="Yang W.F."/>
            <person name="Lam T.T."/>
            <person name="Chang Q.C."/>
            <person name="Ding S.J."/>
            <person name="Wang X.J."/>
            <person name="Zhu J.G."/>
            <person name="Ruan X.D."/>
            <person name="Zhao L."/>
            <person name="Wei J.T."/>
            <person name="Ye R.Z."/>
            <person name="Que T.C."/>
            <person name="Du C.H."/>
            <person name="Zhou Y.H."/>
            <person name="Cheng J.X."/>
            <person name="Dai P.F."/>
            <person name="Guo W.B."/>
            <person name="Han X.H."/>
            <person name="Huang E.J."/>
            <person name="Li L.F."/>
            <person name="Wei W."/>
            <person name="Gao Y.C."/>
            <person name="Liu J.Z."/>
            <person name="Shao H.Z."/>
            <person name="Wang X."/>
            <person name="Wang C.C."/>
            <person name="Yang T.C."/>
            <person name="Huo Q.B."/>
            <person name="Li W."/>
            <person name="Chen H.Y."/>
            <person name="Chen S.E."/>
            <person name="Zhou L.G."/>
            <person name="Ni X.B."/>
            <person name="Tian J.H."/>
            <person name="Sheng Y."/>
            <person name="Liu T."/>
            <person name="Pan Y.S."/>
            <person name="Xia L.Y."/>
            <person name="Li J."/>
            <person name="Zhao F."/>
            <person name="Cao W.C."/>
        </authorList>
    </citation>
    <scope>NUCLEOTIDE SEQUENCE</scope>
    <source>
        <strain evidence="2">Rmic-2018</strain>
    </source>
</reference>
<keyword evidence="3" id="KW-1185">Reference proteome</keyword>
<comment type="caution">
    <text evidence="2">The sequence shown here is derived from an EMBL/GenBank/DDBJ whole genome shotgun (WGS) entry which is preliminary data.</text>
</comment>
<feature type="region of interest" description="Disordered" evidence="1">
    <location>
        <begin position="114"/>
        <end position="134"/>
    </location>
</feature>
<evidence type="ECO:0000256" key="1">
    <source>
        <dbReference type="SAM" id="MobiDB-lite"/>
    </source>
</evidence>
<accession>A0A9J6CV17</accession>
<reference evidence="2" key="2">
    <citation type="submission" date="2021-09" db="EMBL/GenBank/DDBJ databases">
        <authorList>
            <person name="Jia N."/>
            <person name="Wang J."/>
            <person name="Shi W."/>
            <person name="Du L."/>
            <person name="Sun Y."/>
            <person name="Zhan W."/>
            <person name="Jiang J."/>
            <person name="Wang Q."/>
            <person name="Zhang B."/>
            <person name="Ji P."/>
            <person name="Sakyi L.B."/>
            <person name="Cui X."/>
            <person name="Yuan T."/>
            <person name="Jiang B."/>
            <person name="Yang W."/>
            <person name="Lam T.T.-Y."/>
            <person name="Chang Q."/>
            <person name="Ding S."/>
            <person name="Wang X."/>
            <person name="Zhu J."/>
            <person name="Ruan X."/>
            <person name="Zhao L."/>
            <person name="Wei J."/>
            <person name="Que T."/>
            <person name="Du C."/>
            <person name="Cheng J."/>
            <person name="Dai P."/>
            <person name="Han X."/>
            <person name="Huang E."/>
            <person name="Gao Y."/>
            <person name="Liu J."/>
            <person name="Shao H."/>
            <person name="Ye R."/>
            <person name="Li L."/>
            <person name="Wei W."/>
            <person name="Wang X."/>
            <person name="Wang C."/>
            <person name="Huo Q."/>
            <person name="Li W."/>
            <person name="Guo W."/>
            <person name="Chen H."/>
            <person name="Chen S."/>
            <person name="Zhou L."/>
            <person name="Zhou L."/>
            <person name="Ni X."/>
            <person name="Tian J."/>
            <person name="Zhou Y."/>
            <person name="Sheng Y."/>
            <person name="Liu T."/>
            <person name="Pan Y."/>
            <person name="Xia L."/>
            <person name="Li J."/>
            <person name="Zhao F."/>
            <person name="Cao W."/>
        </authorList>
    </citation>
    <scope>NUCLEOTIDE SEQUENCE</scope>
    <source>
        <strain evidence="2">Rmic-2018</strain>
        <tissue evidence="2">Larvae</tissue>
    </source>
</reference>
<proteinExistence type="predicted"/>
<dbReference type="Proteomes" id="UP000821866">
    <property type="component" value="Unassembled WGS sequence"/>
</dbReference>
<sequence length="134" mass="15027">MRTAHRCLPHDHDNKKDAAETCFPLVCAYFSRSSPALQVRRSLDDDFGGSFLDGVLYDPPFYHQRFYIQPRQASEGHLCPACQKGTSVACTPSSSPLTSTLSLRPPKRSLFRRRTTVSSFTESTRRSRTNVAAT</sequence>
<organism evidence="2 3">
    <name type="scientific">Rhipicephalus microplus</name>
    <name type="common">Cattle tick</name>
    <name type="synonym">Boophilus microplus</name>
    <dbReference type="NCBI Taxonomy" id="6941"/>
    <lineage>
        <taxon>Eukaryota</taxon>
        <taxon>Metazoa</taxon>
        <taxon>Ecdysozoa</taxon>
        <taxon>Arthropoda</taxon>
        <taxon>Chelicerata</taxon>
        <taxon>Arachnida</taxon>
        <taxon>Acari</taxon>
        <taxon>Parasitiformes</taxon>
        <taxon>Ixodida</taxon>
        <taxon>Ixodoidea</taxon>
        <taxon>Ixodidae</taxon>
        <taxon>Rhipicephalinae</taxon>
        <taxon>Rhipicephalus</taxon>
        <taxon>Boophilus</taxon>
    </lineage>
</organism>
<protein>
    <submittedName>
        <fullName evidence="2">Uncharacterized protein</fullName>
    </submittedName>
</protein>
<evidence type="ECO:0000313" key="2">
    <source>
        <dbReference type="EMBL" id="KAH7932473.1"/>
    </source>
</evidence>
<name>A0A9J6CV17_RHIMP</name>
<dbReference type="AlphaFoldDB" id="A0A9J6CV17"/>
<dbReference type="EMBL" id="JABSTU010006617">
    <property type="protein sequence ID" value="KAH7932473.1"/>
    <property type="molecule type" value="Genomic_DNA"/>
</dbReference>